<protein>
    <submittedName>
        <fullName evidence="1">Uncharacterized protein</fullName>
    </submittedName>
</protein>
<sequence>MNLIEGNEELLEDILPFLEGMSLSNFEEIKNRLLEKARWGSMRIVIMIEEDEIKGLGIATVSNLNIGNVEFVYSKVEDLYNKIEDRLLLWLKWLKVKDITFHPLF</sequence>
<reference evidence="2" key="1">
    <citation type="submission" date="2016-11" db="EMBL/GenBank/DDBJ databases">
        <authorList>
            <person name="Varghese N."/>
            <person name="Submissions S."/>
        </authorList>
    </citation>
    <scope>NUCLEOTIDE SEQUENCE [LARGE SCALE GENOMIC DNA]</scope>
    <source>
        <strain evidence="2">DSM 14826</strain>
    </source>
</reference>
<dbReference type="RefSeq" id="WP_072907719.1">
    <property type="nucleotide sequence ID" value="NZ_FRAI01000017.1"/>
</dbReference>
<evidence type="ECO:0000313" key="2">
    <source>
        <dbReference type="Proteomes" id="UP000243547"/>
    </source>
</evidence>
<keyword evidence="2" id="KW-1185">Reference proteome</keyword>
<dbReference type="Proteomes" id="UP000243547">
    <property type="component" value="Unassembled WGS sequence"/>
</dbReference>
<proteinExistence type="predicted"/>
<name>A0A1M6PX89_9FIRM</name>
<dbReference type="OrthoDB" id="9858253at2"/>
<accession>A0A1M6PX89</accession>
<gene>
    <name evidence="1" type="ORF">SAMN02745227_01583</name>
</gene>
<dbReference type="AlphaFoldDB" id="A0A1M6PX89"/>
<evidence type="ECO:0000313" key="1">
    <source>
        <dbReference type="EMBL" id="SHK12605.1"/>
    </source>
</evidence>
<organism evidence="1 2">
    <name type="scientific">Anaerobranca californiensis DSM 14826</name>
    <dbReference type="NCBI Taxonomy" id="1120989"/>
    <lineage>
        <taxon>Bacteria</taxon>
        <taxon>Bacillati</taxon>
        <taxon>Bacillota</taxon>
        <taxon>Clostridia</taxon>
        <taxon>Eubacteriales</taxon>
        <taxon>Proteinivoracaceae</taxon>
        <taxon>Anaerobranca</taxon>
    </lineage>
</organism>
<dbReference type="EMBL" id="FRAI01000017">
    <property type="protein sequence ID" value="SHK12605.1"/>
    <property type="molecule type" value="Genomic_DNA"/>
</dbReference>